<accession>M3AU30</accession>
<dbReference type="AlphaFoldDB" id="M3AU30"/>
<dbReference type="VEuPathDB" id="FungiDB:MYCFIDRAFT_76937"/>
<evidence type="ECO:0000256" key="1">
    <source>
        <dbReference type="SAM" id="MobiDB-lite"/>
    </source>
</evidence>
<feature type="compositionally biased region" description="Basic and acidic residues" evidence="1">
    <location>
        <begin position="87"/>
        <end position="100"/>
    </location>
</feature>
<sequence length="165" mass="18237">MSTPPSMSCPSGGTFYACLNDSKFVGCCASNACGSTGCPAENLYAASFESSQYGQYSDQECDAGQFWTRRDTTPPFWGCFPLHQARELQQPHESREKTTKQEPTTPPSYATNERERQRPASELPGSTAECEMESGQSVKRGEVERVEDIGIWGKLKGSEMKIKKQ</sequence>
<name>M3AU30_PSEFD</name>
<organism evidence="2 3">
    <name type="scientific">Pseudocercospora fijiensis (strain CIRAD86)</name>
    <name type="common">Black leaf streak disease fungus</name>
    <name type="synonym">Mycosphaerella fijiensis</name>
    <dbReference type="NCBI Taxonomy" id="383855"/>
    <lineage>
        <taxon>Eukaryota</taxon>
        <taxon>Fungi</taxon>
        <taxon>Dikarya</taxon>
        <taxon>Ascomycota</taxon>
        <taxon>Pezizomycotina</taxon>
        <taxon>Dothideomycetes</taxon>
        <taxon>Dothideomycetidae</taxon>
        <taxon>Mycosphaerellales</taxon>
        <taxon>Mycosphaerellaceae</taxon>
        <taxon>Pseudocercospora</taxon>
    </lineage>
</organism>
<dbReference type="OrthoDB" id="3692311at2759"/>
<keyword evidence="3" id="KW-1185">Reference proteome</keyword>
<proteinExistence type="predicted"/>
<gene>
    <name evidence="2" type="ORF">MYCFIDRAFT_76937</name>
</gene>
<feature type="region of interest" description="Disordered" evidence="1">
    <location>
        <begin position="87"/>
        <end position="148"/>
    </location>
</feature>
<protein>
    <submittedName>
        <fullName evidence="2">Uncharacterized protein</fullName>
    </submittedName>
</protein>
<dbReference type="HOGENOM" id="CLU_1611500_0_0_1"/>
<evidence type="ECO:0000313" key="3">
    <source>
        <dbReference type="Proteomes" id="UP000016932"/>
    </source>
</evidence>
<dbReference type="Proteomes" id="UP000016932">
    <property type="component" value="Unassembled WGS sequence"/>
</dbReference>
<feature type="compositionally biased region" description="Basic and acidic residues" evidence="1">
    <location>
        <begin position="139"/>
        <end position="148"/>
    </location>
</feature>
<dbReference type="RefSeq" id="XP_007928075.1">
    <property type="nucleotide sequence ID" value="XM_007929884.1"/>
</dbReference>
<dbReference type="KEGG" id="pfj:MYCFIDRAFT_76937"/>
<dbReference type="eggNOG" id="ENOG502SDAI">
    <property type="taxonomic scope" value="Eukaryota"/>
</dbReference>
<evidence type="ECO:0000313" key="2">
    <source>
        <dbReference type="EMBL" id="EME80997.1"/>
    </source>
</evidence>
<reference evidence="2 3" key="1">
    <citation type="journal article" date="2012" name="PLoS Pathog.">
        <title>Diverse lifestyles and strategies of plant pathogenesis encoded in the genomes of eighteen Dothideomycetes fungi.</title>
        <authorList>
            <person name="Ohm R.A."/>
            <person name="Feau N."/>
            <person name="Henrissat B."/>
            <person name="Schoch C.L."/>
            <person name="Horwitz B.A."/>
            <person name="Barry K.W."/>
            <person name="Condon B.J."/>
            <person name="Copeland A.C."/>
            <person name="Dhillon B."/>
            <person name="Glaser F."/>
            <person name="Hesse C.N."/>
            <person name="Kosti I."/>
            <person name="LaButti K."/>
            <person name="Lindquist E.A."/>
            <person name="Lucas S."/>
            <person name="Salamov A.A."/>
            <person name="Bradshaw R.E."/>
            <person name="Ciuffetti L."/>
            <person name="Hamelin R.C."/>
            <person name="Kema G.H.J."/>
            <person name="Lawrence C."/>
            <person name="Scott J.A."/>
            <person name="Spatafora J.W."/>
            <person name="Turgeon B.G."/>
            <person name="de Wit P.J.G.M."/>
            <person name="Zhong S."/>
            <person name="Goodwin S.B."/>
            <person name="Grigoriev I.V."/>
        </authorList>
    </citation>
    <scope>NUCLEOTIDE SEQUENCE [LARGE SCALE GENOMIC DNA]</scope>
    <source>
        <strain evidence="2 3">CIRAD86</strain>
    </source>
</reference>
<dbReference type="GeneID" id="19341250"/>
<dbReference type="EMBL" id="KB446560">
    <property type="protein sequence ID" value="EME80997.1"/>
    <property type="molecule type" value="Genomic_DNA"/>
</dbReference>